<sequence>MTLSTYDQETILSQNSAGKIYYEPAGYVRLTWAPERQPLDVIQAFYEQVLASLLSTGAHHILSEHGARAPLPIVAQEWLTTNWIPRAMHLANTHTCAIVEGADPLHRLSTQSVVSTAPEGFRFKRFDSFAAADAWLRGLA</sequence>
<gene>
    <name evidence="1" type="ORF">ACFSDX_12950</name>
</gene>
<organism evidence="1 2">
    <name type="scientific">Hymenobacter bucti</name>
    <dbReference type="NCBI Taxonomy" id="1844114"/>
    <lineage>
        <taxon>Bacteria</taxon>
        <taxon>Pseudomonadati</taxon>
        <taxon>Bacteroidota</taxon>
        <taxon>Cytophagia</taxon>
        <taxon>Cytophagales</taxon>
        <taxon>Hymenobacteraceae</taxon>
        <taxon>Hymenobacter</taxon>
    </lineage>
</organism>
<protein>
    <recommendedName>
        <fullName evidence="3">STAS/SEC14 domain-containing protein</fullName>
    </recommendedName>
</protein>
<dbReference type="EMBL" id="JBHUFD010000005">
    <property type="protein sequence ID" value="MFD1873344.1"/>
    <property type="molecule type" value="Genomic_DNA"/>
</dbReference>
<reference evidence="2" key="1">
    <citation type="journal article" date="2019" name="Int. J. Syst. Evol. Microbiol.">
        <title>The Global Catalogue of Microorganisms (GCM) 10K type strain sequencing project: providing services to taxonomists for standard genome sequencing and annotation.</title>
        <authorList>
            <consortium name="The Broad Institute Genomics Platform"/>
            <consortium name="The Broad Institute Genome Sequencing Center for Infectious Disease"/>
            <person name="Wu L."/>
            <person name="Ma J."/>
        </authorList>
    </citation>
    <scope>NUCLEOTIDE SEQUENCE [LARGE SCALE GENOMIC DNA]</scope>
    <source>
        <strain evidence="2">CGMCC 1.15795</strain>
    </source>
</reference>
<comment type="caution">
    <text evidence="1">The sequence shown here is derived from an EMBL/GenBank/DDBJ whole genome shotgun (WGS) entry which is preliminary data.</text>
</comment>
<dbReference type="Proteomes" id="UP001597197">
    <property type="component" value="Unassembled WGS sequence"/>
</dbReference>
<proteinExistence type="predicted"/>
<keyword evidence="2" id="KW-1185">Reference proteome</keyword>
<evidence type="ECO:0000313" key="2">
    <source>
        <dbReference type="Proteomes" id="UP001597197"/>
    </source>
</evidence>
<evidence type="ECO:0000313" key="1">
    <source>
        <dbReference type="EMBL" id="MFD1873344.1"/>
    </source>
</evidence>
<name>A0ABW4QUR8_9BACT</name>
<accession>A0ABW4QUR8</accession>
<evidence type="ECO:0008006" key="3">
    <source>
        <dbReference type="Google" id="ProtNLM"/>
    </source>
</evidence>
<dbReference type="RefSeq" id="WP_382314125.1">
    <property type="nucleotide sequence ID" value="NZ_JBHUFD010000005.1"/>
</dbReference>